<feature type="compositionally biased region" description="Acidic residues" evidence="1">
    <location>
        <begin position="38"/>
        <end position="49"/>
    </location>
</feature>
<dbReference type="Proteomes" id="UP000800038">
    <property type="component" value="Unassembled WGS sequence"/>
</dbReference>
<feature type="compositionally biased region" description="Basic and acidic residues" evidence="1">
    <location>
        <begin position="113"/>
        <end position="127"/>
    </location>
</feature>
<protein>
    <submittedName>
        <fullName evidence="2">Uncharacterized protein</fullName>
    </submittedName>
</protein>
<evidence type="ECO:0000313" key="3">
    <source>
        <dbReference type="Proteomes" id="UP000800038"/>
    </source>
</evidence>
<keyword evidence="3" id="KW-1185">Reference proteome</keyword>
<feature type="region of interest" description="Disordered" evidence="1">
    <location>
        <begin position="1"/>
        <end position="127"/>
    </location>
</feature>
<sequence length="139" mass="14195">MDKGRANDLGAINEVEDEVDPSQPIVAKPNAKTGGVDSDTDLSEGDDTADAPSPSRLCGAAKAAVRAKQPPASKARGTKKKDKAVVEDANDDADTIAVEPGNNDTRGTGKTLRGREGSVKHGGRGDVSDGLGGACIWTI</sequence>
<dbReference type="EMBL" id="ML976006">
    <property type="protein sequence ID" value="KAF1945898.1"/>
    <property type="molecule type" value="Genomic_DNA"/>
</dbReference>
<organism evidence="2 3">
    <name type="scientific">Clathrospora elynae</name>
    <dbReference type="NCBI Taxonomy" id="706981"/>
    <lineage>
        <taxon>Eukaryota</taxon>
        <taxon>Fungi</taxon>
        <taxon>Dikarya</taxon>
        <taxon>Ascomycota</taxon>
        <taxon>Pezizomycotina</taxon>
        <taxon>Dothideomycetes</taxon>
        <taxon>Pleosporomycetidae</taxon>
        <taxon>Pleosporales</taxon>
        <taxon>Diademaceae</taxon>
        <taxon>Clathrospora</taxon>
    </lineage>
</organism>
<accession>A0A6A5T117</accession>
<gene>
    <name evidence="2" type="ORF">EJ02DRAFT_509044</name>
</gene>
<name>A0A6A5T117_9PLEO</name>
<proteinExistence type="predicted"/>
<evidence type="ECO:0000313" key="2">
    <source>
        <dbReference type="EMBL" id="KAF1945898.1"/>
    </source>
</evidence>
<reference evidence="2" key="1">
    <citation type="journal article" date="2020" name="Stud. Mycol.">
        <title>101 Dothideomycetes genomes: a test case for predicting lifestyles and emergence of pathogens.</title>
        <authorList>
            <person name="Haridas S."/>
            <person name="Albert R."/>
            <person name="Binder M."/>
            <person name="Bloem J."/>
            <person name="Labutti K."/>
            <person name="Salamov A."/>
            <person name="Andreopoulos B."/>
            <person name="Baker S."/>
            <person name="Barry K."/>
            <person name="Bills G."/>
            <person name="Bluhm B."/>
            <person name="Cannon C."/>
            <person name="Castanera R."/>
            <person name="Culley D."/>
            <person name="Daum C."/>
            <person name="Ezra D."/>
            <person name="Gonzalez J."/>
            <person name="Henrissat B."/>
            <person name="Kuo A."/>
            <person name="Liang C."/>
            <person name="Lipzen A."/>
            <person name="Lutzoni F."/>
            <person name="Magnuson J."/>
            <person name="Mondo S."/>
            <person name="Nolan M."/>
            <person name="Ohm R."/>
            <person name="Pangilinan J."/>
            <person name="Park H.-J."/>
            <person name="Ramirez L."/>
            <person name="Alfaro M."/>
            <person name="Sun H."/>
            <person name="Tritt A."/>
            <person name="Yoshinaga Y."/>
            <person name="Zwiers L.-H."/>
            <person name="Turgeon B."/>
            <person name="Goodwin S."/>
            <person name="Spatafora J."/>
            <person name="Crous P."/>
            <person name="Grigoriev I."/>
        </authorList>
    </citation>
    <scope>NUCLEOTIDE SEQUENCE</scope>
    <source>
        <strain evidence="2">CBS 161.51</strain>
    </source>
</reference>
<evidence type="ECO:0000256" key="1">
    <source>
        <dbReference type="SAM" id="MobiDB-lite"/>
    </source>
</evidence>
<dbReference type="AlphaFoldDB" id="A0A6A5T117"/>